<protein>
    <submittedName>
        <fullName evidence="1">Uncharacterized protein</fullName>
    </submittedName>
</protein>
<name>R0LW54_ANAPL</name>
<reference evidence="2" key="1">
    <citation type="journal article" date="2013" name="Nat. Genet.">
        <title>The duck genome and transcriptome provide insight into an avian influenza virus reservoir species.</title>
        <authorList>
            <person name="Huang Y."/>
            <person name="Li Y."/>
            <person name="Burt D.W."/>
            <person name="Chen H."/>
            <person name="Zhang Y."/>
            <person name="Qian W."/>
            <person name="Kim H."/>
            <person name="Gan S."/>
            <person name="Zhao Y."/>
            <person name="Li J."/>
            <person name="Yi K."/>
            <person name="Feng H."/>
            <person name="Zhu P."/>
            <person name="Li B."/>
            <person name="Liu Q."/>
            <person name="Fairley S."/>
            <person name="Magor K.E."/>
            <person name="Du Z."/>
            <person name="Hu X."/>
            <person name="Goodman L."/>
            <person name="Tafer H."/>
            <person name="Vignal A."/>
            <person name="Lee T."/>
            <person name="Kim K.W."/>
            <person name="Sheng Z."/>
            <person name="An Y."/>
            <person name="Searle S."/>
            <person name="Herrero J."/>
            <person name="Groenen M.A."/>
            <person name="Crooijmans R.P."/>
            <person name="Faraut T."/>
            <person name="Cai Q."/>
            <person name="Webster R.G."/>
            <person name="Aldridge J.R."/>
            <person name="Warren W.C."/>
            <person name="Bartschat S."/>
            <person name="Kehr S."/>
            <person name="Marz M."/>
            <person name="Stadler P.F."/>
            <person name="Smith J."/>
            <person name="Kraus R.H."/>
            <person name="Zhao Y."/>
            <person name="Ren L."/>
            <person name="Fei J."/>
            <person name="Morisson M."/>
            <person name="Kaiser P."/>
            <person name="Griffin D.K."/>
            <person name="Rao M."/>
            <person name="Pitel F."/>
            <person name="Wang J."/>
            <person name="Li N."/>
        </authorList>
    </citation>
    <scope>NUCLEOTIDE SEQUENCE [LARGE SCALE GENOMIC DNA]</scope>
</reference>
<organism evidence="1 2">
    <name type="scientific">Anas platyrhynchos</name>
    <name type="common">Mallard</name>
    <name type="synonym">Anas boschas</name>
    <dbReference type="NCBI Taxonomy" id="8839"/>
    <lineage>
        <taxon>Eukaryota</taxon>
        <taxon>Metazoa</taxon>
        <taxon>Chordata</taxon>
        <taxon>Craniata</taxon>
        <taxon>Vertebrata</taxon>
        <taxon>Euteleostomi</taxon>
        <taxon>Archelosauria</taxon>
        <taxon>Archosauria</taxon>
        <taxon>Dinosauria</taxon>
        <taxon>Saurischia</taxon>
        <taxon>Theropoda</taxon>
        <taxon>Coelurosauria</taxon>
        <taxon>Aves</taxon>
        <taxon>Neognathae</taxon>
        <taxon>Galloanserae</taxon>
        <taxon>Anseriformes</taxon>
        <taxon>Anatidae</taxon>
        <taxon>Anatinae</taxon>
        <taxon>Anas</taxon>
    </lineage>
</organism>
<evidence type="ECO:0000313" key="2">
    <source>
        <dbReference type="Proteomes" id="UP000296049"/>
    </source>
</evidence>
<dbReference type="AlphaFoldDB" id="R0LW54"/>
<gene>
    <name evidence="1" type="ORF">Anapl_16192</name>
</gene>
<dbReference type="Proteomes" id="UP000296049">
    <property type="component" value="Unassembled WGS sequence"/>
</dbReference>
<keyword evidence="2" id="KW-1185">Reference proteome</keyword>
<evidence type="ECO:0000313" key="1">
    <source>
        <dbReference type="EMBL" id="EOB04718.1"/>
    </source>
</evidence>
<dbReference type="EMBL" id="KB742760">
    <property type="protein sequence ID" value="EOB04718.1"/>
    <property type="molecule type" value="Genomic_DNA"/>
</dbReference>
<sequence length="632" mass="69672">MKNRRADTLQGEQITEHGHGVPFPLFFHTGTLKGSFQQLSVRAISQVNKAAQICPEEFKWQKIRIRRKSIPKCTSYKHRILSRIKLPPAVAHALQMQPSCQPSGVTFSREYITTKTEACFNAPPVEIPSPFGFRKLDRFGFGWVLFSWHRKAFGSAGGMTSVKAKGGQTFTDSFDNKMQEQPAKYLHKDSEQHNLPGALQGTLAHLTKHGNFCVNLVCVLLLLTAHDKREAASDCTEEQANLKSRGTKPTNRQSCLANTCPFKIVLSWREAIVVAADCNNCCCPSEGSWGLTHQFAQKRVHIHADSPKVKESGNTHALRCVSGDGTRTRHNLASLPSTTQLKGRAAIALQDRQGLPVVTGAAALFGVSFLSATNTAMRPHHGTLLVTLPLRTQTEELPALSRTDKIAPTLSPPQSHCLREGDVWSLTAAVCMFFHQLLHRKASLWVNPRRCDEIGTLFFPENSSGAKGDFIIVVPATRCLSSTDARKGLFLFALQGTQTPGQELSPFSSAPEEQILFLCAAKPRWRQLQWSRLDSKWPPAETEELSLPKAKPCGSCMLLLELNWKEGWRNIAPQRGQAAAGSVRALLSQLCAALAWLSAALWLCWNHLSPAEGETTLQRVLPGLALQDITCG</sequence>
<proteinExistence type="predicted"/>
<accession>R0LW54</accession>